<comment type="subcellular location">
    <subcellularLocation>
        <location evidence="1">Cell membrane</location>
        <topology evidence="1">Multi-pass membrane protein</topology>
    </subcellularLocation>
</comment>
<keyword evidence="7" id="KW-0479">Metal-binding</keyword>
<dbReference type="PANTHER" id="PTHR20855:SF3">
    <property type="entry name" value="LD03007P"/>
    <property type="match status" value="1"/>
</dbReference>
<sequence>MKIKEPVSTITHLVTCILAVIGTVYLVMKARGDTVKVLSMSIYGLSLILLYGASSAYHWVNSTDKVERVLKKVDHLAIFVLIAGTYTPVLIYGLEGAWRISMVSTIWVLALAGMIVKFFFINVPRWVSSVIYVSMGWFAVVPFYHLVQVYVTEAIILMILGGILYSIGALVYARKWFDFIPNKFGFHENFHLWVMAGSIVHFLMIVLFILPL</sequence>
<evidence type="ECO:0000256" key="8">
    <source>
        <dbReference type="SAM" id="Phobius"/>
    </source>
</evidence>
<feature type="binding site" evidence="7">
    <location>
        <position position="191"/>
    </location>
    <ligand>
        <name>Zn(2+)</name>
        <dbReference type="ChEBI" id="CHEBI:29105"/>
    </ligand>
</feature>
<keyword evidence="6 8" id="KW-0472">Membrane</keyword>
<dbReference type="RefSeq" id="WP_350342717.1">
    <property type="nucleotide sequence ID" value="NZ_CP158367.1"/>
</dbReference>
<accession>A0AAU7VIX3</accession>
<dbReference type="GO" id="GO:0046872">
    <property type="term" value="F:metal ion binding"/>
    <property type="evidence" value="ECO:0007669"/>
    <property type="project" value="UniProtKB-KW"/>
</dbReference>
<evidence type="ECO:0000256" key="2">
    <source>
        <dbReference type="ARBA" id="ARBA00008488"/>
    </source>
</evidence>
<keyword evidence="4 8" id="KW-0812">Transmembrane</keyword>
<dbReference type="GO" id="GO:0005886">
    <property type="term" value="C:plasma membrane"/>
    <property type="evidence" value="ECO:0007669"/>
    <property type="project" value="UniProtKB-SubCell"/>
</dbReference>
<dbReference type="GO" id="GO:0140911">
    <property type="term" value="F:pore-forming activity"/>
    <property type="evidence" value="ECO:0007669"/>
    <property type="project" value="InterPro"/>
</dbReference>
<feature type="transmembrane region" description="Helical" evidence="8">
    <location>
        <begin position="106"/>
        <end position="123"/>
    </location>
</feature>
<feature type="transmembrane region" description="Helical" evidence="8">
    <location>
        <begin position="6"/>
        <end position="28"/>
    </location>
</feature>
<dbReference type="EMBL" id="CP158367">
    <property type="protein sequence ID" value="XBX73956.1"/>
    <property type="molecule type" value="Genomic_DNA"/>
</dbReference>
<feature type="transmembrane region" description="Helical" evidence="8">
    <location>
        <begin position="75"/>
        <end position="94"/>
    </location>
</feature>
<keyword evidence="5 8" id="KW-1133">Transmembrane helix</keyword>
<keyword evidence="3" id="KW-1003">Cell membrane</keyword>
<name>A0AAU7VIX3_9FIRM</name>
<dbReference type="NCBIfam" id="TIGR01065">
    <property type="entry name" value="hlyIII"/>
    <property type="match status" value="1"/>
</dbReference>
<dbReference type="AlphaFoldDB" id="A0AAU7VIX3"/>
<evidence type="ECO:0000256" key="7">
    <source>
        <dbReference type="PIRSR" id="PIRSR604254-1"/>
    </source>
</evidence>
<evidence type="ECO:0000256" key="1">
    <source>
        <dbReference type="ARBA" id="ARBA00004651"/>
    </source>
</evidence>
<feature type="transmembrane region" description="Helical" evidence="8">
    <location>
        <begin position="154"/>
        <end position="172"/>
    </location>
</feature>
<feature type="binding site" evidence="7">
    <location>
        <position position="58"/>
    </location>
    <ligand>
        <name>Zn(2+)</name>
        <dbReference type="ChEBI" id="CHEBI:29105"/>
    </ligand>
</feature>
<reference evidence="9" key="1">
    <citation type="journal article" date="2013" name="Extremophiles">
        <title>Proteinivorax tanatarense gen. nov., sp. nov., an anaerobic, haloalkaliphilic, proteolytic bacterium isolated from a decaying algal bloom, and proposal of Proteinivoraceae fam. nov.</title>
        <authorList>
            <person name="Kevbrin V."/>
            <person name="Boltyanskaya Y."/>
            <person name="Zhilina T."/>
            <person name="Kolganova T."/>
            <person name="Lavrentjeva E."/>
            <person name="Kuznetsov B."/>
        </authorList>
    </citation>
    <scope>NUCLEOTIDE SEQUENCE</scope>
    <source>
        <strain evidence="9">Z-910T</strain>
    </source>
</reference>
<dbReference type="InterPro" id="IPR005744">
    <property type="entry name" value="Hy-lIII"/>
</dbReference>
<dbReference type="Pfam" id="PF03006">
    <property type="entry name" value="HlyIII"/>
    <property type="match status" value="1"/>
</dbReference>
<keyword evidence="7" id="KW-0862">Zinc</keyword>
<organism evidence="9">
    <name type="scientific">Proteinivorax tanatarense</name>
    <dbReference type="NCBI Taxonomy" id="1260629"/>
    <lineage>
        <taxon>Bacteria</taxon>
        <taxon>Bacillati</taxon>
        <taxon>Bacillota</taxon>
        <taxon>Clostridia</taxon>
        <taxon>Eubacteriales</taxon>
        <taxon>Proteinivoracaceae</taxon>
        <taxon>Proteinivorax</taxon>
    </lineage>
</organism>
<dbReference type="InterPro" id="IPR004254">
    <property type="entry name" value="AdipoR/HlyIII-related"/>
</dbReference>
<evidence type="ECO:0000256" key="3">
    <source>
        <dbReference type="ARBA" id="ARBA00022475"/>
    </source>
</evidence>
<proteinExistence type="inferred from homology"/>
<feature type="transmembrane region" description="Helical" evidence="8">
    <location>
        <begin position="192"/>
        <end position="210"/>
    </location>
</feature>
<gene>
    <name evidence="9" type="ORF">PRVXT_001974</name>
</gene>
<evidence type="ECO:0000313" key="9">
    <source>
        <dbReference type="EMBL" id="XBX73956.1"/>
    </source>
</evidence>
<comment type="similarity">
    <text evidence="2">Belongs to the UPF0073 (Hly-III) family.</text>
</comment>
<evidence type="ECO:0000256" key="6">
    <source>
        <dbReference type="ARBA" id="ARBA00023136"/>
    </source>
</evidence>
<evidence type="ECO:0000256" key="4">
    <source>
        <dbReference type="ARBA" id="ARBA00022692"/>
    </source>
</evidence>
<evidence type="ECO:0000256" key="5">
    <source>
        <dbReference type="ARBA" id="ARBA00022989"/>
    </source>
</evidence>
<feature type="binding site" evidence="7">
    <location>
        <position position="187"/>
    </location>
    <ligand>
        <name>Zn(2+)</name>
        <dbReference type="ChEBI" id="CHEBI:29105"/>
    </ligand>
</feature>
<feature type="transmembrane region" description="Helical" evidence="8">
    <location>
        <begin position="40"/>
        <end position="60"/>
    </location>
</feature>
<dbReference type="PANTHER" id="PTHR20855">
    <property type="entry name" value="ADIPOR/PROGESTIN RECEPTOR-RELATED"/>
    <property type="match status" value="1"/>
</dbReference>
<protein>
    <submittedName>
        <fullName evidence="9">Hemolysin III family protein</fullName>
    </submittedName>
</protein>
<reference evidence="9" key="2">
    <citation type="submission" date="2024-06" db="EMBL/GenBank/DDBJ databases">
        <authorList>
            <person name="Petrova K.O."/>
            <person name="Toshchakov S.V."/>
            <person name="Boltjanskaja Y.V."/>
            <person name="Kevbrin V."/>
        </authorList>
    </citation>
    <scope>NUCLEOTIDE SEQUENCE</scope>
    <source>
        <strain evidence="9">Z-910T</strain>
    </source>
</reference>